<evidence type="ECO:0008006" key="6">
    <source>
        <dbReference type="Google" id="ProtNLM"/>
    </source>
</evidence>
<dbReference type="Gene3D" id="2.60.200.20">
    <property type="match status" value="1"/>
</dbReference>
<dbReference type="Pfam" id="PF00498">
    <property type="entry name" value="FHA"/>
    <property type="match status" value="1"/>
</dbReference>
<evidence type="ECO:0000313" key="5">
    <source>
        <dbReference type="Proteomes" id="UP001063166"/>
    </source>
</evidence>
<dbReference type="GO" id="GO:0005524">
    <property type="term" value="F:ATP binding"/>
    <property type="evidence" value="ECO:0007669"/>
    <property type="project" value="InterPro"/>
</dbReference>
<dbReference type="Proteomes" id="UP001063166">
    <property type="component" value="Unassembled WGS sequence"/>
</dbReference>
<dbReference type="EMBL" id="BRPK01000006">
    <property type="protein sequence ID" value="GLB39435.1"/>
    <property type="molecule type" value="Genomic_DNA"/>
</dbReference>
<dbReference type="PANTHER" id="PTHR44329">
    <property type="entry name" value="SERINE/THREONINE-PROTEIN KINASE TNNI3K-RELATED"/>
    <property type="match status" value="1"/>
</dbReference>
<dbReference type="Pfam" id="PF07714">
    <property type="entry name" value="PK_Tyr_Ser-Thr"/>
    <property type="match status" value="1"/>
</dbReference>
<organism evidence="4 5">
    <name type="scientific">Lyophyllum shimeji</name>
    <name type="common">Hon-shimeji</name>
    <name type="synonym">Tricholoma shimeji</name>
    <dbReference type="NCBI Taxonomy" id="47721"/>
    <lineage>
        <taxon>Eukaryota</taxon>
        <taxon>Fungi</taxon>
        <taxon>Dikarya</taxon>
        <taxon>Basidiomycota</taxon>
        <taxon>Agaricomycotina</taxon>
        <taxon>Agaricomycetes</taxon>
        <taxon>Agaricomycetidae</taxon>
        <taxon>Agaricales</taxon>
        <taxon>Tricholomatineae</taxon>
        <taxon>Lyophyllaceae</taxon>
        <taxon>Lyophyllum</taxon>
    </lineage>
</organism>
<evidence type="ECO:0000256" key="1">
    <source>
        <dbReference type="ARBA" id="ARBA00005575"/>
    </source>
</evidence>
<dbReference type="InterPro" id="IPR000719">
    <property type="entry name" value="Prot_kinase_dom"/>
</dbReference>
<gene>
    <name evidence="4" type="ORF">LshimejAT787_0605970</name>
</gene>
<dbReference type="PROSITE" id="PS50011">
    <property type="entry name" value="PROTEIN_KINASE_DOM"/>
    <property type="match status" value="1"/>
</dbReference>
<dbReference type="InterPro" id="IPR000253">
    <property type="entry name" value="FHA_dom"/>
</dbReference>
<dbReference type="GO" id="GO:0004674">
    <property type="term" value="F:protein serine/threonine kinase activity"/>
    <property type="evidence" value="ECO:0007669"/>
    <property type="project" value="TreeGrafter"/>
</dbReference>
<dbReference type="InterPro" id="IPR008266">
    <property type="entry name" value="Tyr_kinase_AS"/>
</dbReference>
<dbReference type="SUPFAM" id="SSF56112">
    <property type="entry name" value="Protein kinase-like (PK-like)"/>
    <property type="match status" value="1"/>
</dbReference>
<dbReference type="InterPro" id="IPR001245">
    <property type="entry name" value="Ser-Thr/Tyr_kinase_cat_dom"/>
</dbReference>
<proteinExistence type="inferred from homology"/>
<dbReference type="Gene3D" id="1.10.510.10">
    <property type="entry name" value="Transferase(Phosphotransferase) domain 1"/>
    <property type="match status" value="1"/>
</dbReference>
<dbReference type="AlphaFoldDB" id="A0A9P3PN40"/>
<dbReference type="InterPro" id="IPR051681">
    <property type="entry name" value="Ser/Thr_Kinases-Pseudokinases"/>
</dbReference>
<accession>A0A9P3PN40</accession>
<dbReference type="PROSITE" id="PS00109">
    <property type="entry name" value="PROTEIN_KINASE_TYR"/>
    <property type="match status" value="1"/>
</dbReference>
<evidence type="ECO:0000259" key="3">
    <source>
        <dbReference type="PROSITE" id="PS50011"/>
    </source>
</evidence>
<feature type="domain" description="Protein kinase" evidence="3">
    <location>
        <begin position="460"/>
        <end position="677"/>
    </location>
</feature>
<dbReference type="OrthoDB" id="10261027at2759"/>
<dbReference type="PROSITE" id="PS50006">
    <property type="entry name" value="FHA_DOMAIN"/>
    <property type="match status" value="1"/>
</dbReference>
<reference evidence="4" key="1">
    <citation type="submission" date="2022-07" db="EMBL/GenBank/DDBJ databases">
        <title>The genome of Lyophyllum shimeji provides insight into the initial evolution of ectomycorrhizal fungal genome.</title>
        <authorList>
            <person name="Kobayashi Y."/>
            <person name="Shibata T."/>
            <person name="Hirakawa H."/>
            <person name="Shigenobu S."/>
            <person name="Nishiyama T."/>
            <person name="Yamada A."/>
            <person name="Hasebe M."/>
            <person name="Kawaguchi M."/>
        </authorList>
    </citation>
    <scope>NUCLEOTIDE SEQUENCE</scope>
    <source>
        <strain evidence="4">AT787</strain>
    </source>
</reference>
<dbReference type="SUPFAM" id="SSF49879">
    <property type="entry name" value="SMAD/FHA domain"/>
    <property type="match status" value="1"/>
</dbReference>
<keyword evidence="5" id="KW-1185">Reference proteome</keyword>
<comment type="similarity">
    <text evidence="1">Belongs to the protein kinase superfamily. CAMK Ser/Thr protein kinase family. CHEK2 subfamily.</text>
</comment>
<evidence type="ECO:0000259" key="2">
    <source>
        <dbReference type="PROSITE" id="PS50006"/>
    </source>
</evidence>
<dbReference type="InterPro" id="IPR008984">
    <property type="entry name" value="SMAD_FHA_dom_sf"/>
</dbReference>
<name>A0A9P3PN40_LYOSH</name>
<feature type="domain" description="FHA" evidence="2">
    <location>
        <begin position="1"/>
        <end position="33"/>
    </location>
</feature>
<sequence length="677" mass="74989">MSQRHAEVWTDGNAVLIRDLGSLNGTFVNGERLSEEDCCSGPYELKTGDILEMGSTFAGGTAQVPGFSAVVICTPADTAASGNASRMLSVAAQQAIAEIKEWVVHPRGGEGPVLYWFTHPDDHERFSVVSSIAGHCIKSGVSSPRLHLSRRSVSGWDLARLLVCQLSHFVPGLRPRSEPLANDRFASLGEVDENWLRATFVEPLLSYDPPPMLFIIDSLDGDKLELLRPLIMLAMISRASPGLSMRFLLATHPGIRSQTALGPNICSARILNETHTVLILDALPSLSIQPVSVRQNVVSFLKSLQTATAPLLAKLSTELPELQSHSWRPNRMRPLHVLMGTIQLDKSVDLVLDDLRAIISNLASDRQFCNAVAKDLVEDETTYTRLLRAVIRDDAKAAEELKDGDAQAFVDFAQTLSDSGALLRHHGFDFDRKARRLISKVVAGSDKLPTSLFLPAGVVLSDSVPFSGGGFADIYRATYEGQNVALKRLRVFRGNANQQRISRRFCSEALTWRPLQHPNVLLFIGVDAKTFPPYLCMVSPWMENGTIVDLRKKYQKDIEIDRLIREVAEGLEYLHFEKIIHGDLRGVNILVDENQHVRLSDFGLTVHADASIASESRCGGNIRWMAPELLLSMKMTLSPRRRKKRMSMLSLVSCSSCTKDNIHFTTSRSTPLFSAWF</sequence>
<protein>
    <recommendedName>
        <fullName evidence="6">Non-specific serine/threonine protein kinase</fullName>
    </recommendedName>
</protein>
<comment type="caution">
    <text evidence="4">The sequence shown here is derived from an EMBL/GenBank/DDBJ whole genome shotgun (WGS) entry which is preliminary data.</text>
</comment>
<evidence type="ECO:0000313" key="4">
    <source>
        <dbReference type="EMBL" id="GLB39435.1"/>
    </source>
</evidence>
<dbReference type="InterPro" id="IPR011009">
    <property type="entry name" value="Kinase-like_dom_sf"/>
</dbReference>